<evidence type="ECO:0000256" key="1">
    <source>
        <dbReference type="SAM" id="MobiDB-lite"/>
    </source>
</evidence>
<feature type="compositionally biased region" description="Low complexity" evidence="1">
    <location>
        <begin position="473"/>
        <end position="490"/>
    </location>
</feature>
<keyword evidence="4" id="KW-1185">Reference proteome</keyword>
<feature type="region of interest" description="Disordered" evidence="1">
    <location>
        <begin position="649"/>
        <end position="684"/>
    </location>
</feature>
<comment type="caution">
    <text evidence="3">The sequence shown here is derived from an EMBL/GenBank/DDBJ whole genome shotgun (WGS) entry which is preliminary data.</text>
</comment>
<name>A0AAE1BQX5_PETCI</name>
<evidence type="ECO:0000313" key="3">
    <source>
        <dbReference type="EMBL" id="KAK3855233.1"/>
    </source>
</evidence>
<feature type="region of interest" description="Disordered" evidence="1">
    <location>
        <begin position="40"/>
        <end position="92"/>
    </location>
</feature>
<organism evidence="3 4">
    <name type="scientific">Petrolisthes cinctipes</name>
    <name type="common">Flat porcelain crab</name>
    <dbReference type="NCBI Taxonomy" id="88211"/>
    <lineage>
        <taxon>Eukaryota</taxon>
        <taxon>Metazoa</taxon>
        <taxon>Ecdysozoa</taxon>
        <taxon>Arthropoda</taxon>
        <taxon>Crustacea</taxon>
        <taxon>Multicrustacea</taxon>
        <taxon>Malacostraca</taxon>
        <taxon>Eumalacostraca</taxon>
        <taxon>Eucarida</taxon>
        <taxon>Decapoda</taxon>
        <taxon>Pleocyemata</taxon>
        <taxon>Anomura</taxon>
        <taxon>Galatheoidea</taxon>
        <taxon>Porcellanidae</taxon>
        <taxon>Petrolisthes</taxon>
    </lineage>
</organism>
<feature type="compositionally biased region" description="Low complexity" evidence="1">
    <location>
        <begin position="162"/>
        <end position="176"/>
    </location>
</feature>
<feature type="compositionally biased region" description="Low complexity" evidence="1">
    <location>
        <begin position="319"/>
        <end position="336"/>
    </location>
</feature>
<feature type="region of interest" description="Disordered" evidence="1">
    <location>
        <begin position="586"/>
        <end position="611"/>
    </location>
</feature>
<feature type="compositionally biased region" description="Acidic residues" evidence="1">
    <location>
        <begin position="53"/>
        <end position="71"/>
    </location>
</feature>
<feature type="region of interest" description="Disordered" evidence="1">
    <location>
        <begin position="345"/>
        <end position="392"/>
    </location>
</feature>
<gene>
    <name evidence="3" type="ORF">Pcinc_038356</name>
</gene>
<keyword evidence="2" id="KW-0732">Signal</keyword>
<reference evidence="3" key="1">
    <citation type="submission" date="2023-10" db="EMBL/GenBank/DDBJ databases">
        <title>Genome assemblies of two species of porcelain crab, Petrolisthes cinctipes and Petrolisthes manimaculis (Anomura: Porcellanidae).</title>
        <authorList>
            <person name="Angst P."/>
        </authorList>
    </citation>
    <scope>NUCLEOTIDE SEQUENCE</scope>
    <source>
        <strain evidence="3">PB745_01</strain>
        <tissue evidence="3">Gill</tissue>
    </source>
</reference>
<feature type="region of interest" description="Disordered" evidence="1">
    <location>
        <begin position="238"/>
        <end position="259"/>
    </location>
</feature>
<feature type="region of interest" description="Disordered" evidence="1">
    <location>
        <begin position="317"/>
        <end position="336"/>
    </location>
</feature>
<feature type="region of interest" description="Disordered" evidence="1">
    <location>
        <begin position="699"/>
        <end position="729"/>
    </location>
</feature>
<feature type="compositionally biased region" description="Polar residues" evidence="1">
    <location>
        <begin position="667"/>
        <end position="684"/>
    </location>
</feature>
<feature type="region of interest" description="Disordered" evidence="1">
    <location>
        <begin position="556"/>
        <end position="575"/>
    </location>
</feature>
<feature type="region of interest" description="Disordered" evidence="1">
    <location>
        <begin position="829"/>
        <end position="855"/>
    </location>
</feature>
<evidence type="ECO:0000256" key="2">
    <source>
        <dbReference type="SAM" id="SignalP"/>
    </source>
</evidence>
<feature type="region of interest" description="Disordered" evidence="1">
    <location>
        <begin position="470"/>
        <end position="496"/>
    </location>
</feature>
<feature type="region of interest" description="Disordered" evidence="1">
    <location>
        <begin position="870"/>
        <end position="954"/>
    </location>
</feature>
<feature type="chain" id="PRO_5042214305" evidence="2">
    <location>
        <begin position="24"/>
        <end position="1147"/>
    </location>
</feature>
<feature type="compositionally biased region" description="Low complexity" evidence="1">
    <location>
        <begin position="831"/>
        <end position="847"/>
    </location>
</feature>
<accession>A0AAE1BQX5</accession>
<dbReference type="Proteomes" id="UP001286313">
    <property type="component" value="Unassembled WGS sequence"/>
</dbReference>
<dbReference type="EMBL" id="JAWQEG010006295">
    <property type="protein sequence ID" value="KAK3855233.1"/>
    <property type="molecule type" value="Genomic_DNA"/>
</dbReference>
<sequence>MIGVVMVAMIVLVGGDGARGVMATEGDTTSHHSLTWAQVMSPPGHTHSKQNSEYDDDFFSNDDYEYVDTDDANYRPPSLPPPSPSEHTNTQTAQRRTFGYIFDALMGRNTEDTWPTVREVTPTTTSRPNILEAVMKTIDNHIIQDLQEWSDYLGDQREAAKRPPTTTTTHTRQPTAVSSNQQEVVLLRDDTGRQRVVTIDDIVSSLSQLDEKTITELLLSPEEEGVPTAAARSDTLGPVQRPARHTGPVRTPTATEGGEAEEEVYVVEDEQGTVHVVTLDDIMKTLSQMDSSSVNSLLFGGEKEGSLDDLFSSVLPDAQTQPQSQQQPSLIPQQKQQNAVVLPSTKPTGNNNNNNHHRQPIGAIPVTQNRGNFNGHRVTTSTTTTPRPRGVIVRVNGNPLGGSGVRGHSEEAILGGTPLTSVISDTEGNVHITPEPGQTINIQDIIRLAEKVSGGTGHQQVIVGGAKYPNLHQQDGQAGNRQQGQQQQSSNDDRNEVSQFAHQLLRYLENGVESGGGGGSHITQANANSLLFSAGQSSSPHRHQPQILVQPKIKVTGAPKLPPQPQQQSQSGGSLFPSLVSGLWSRLTGTEQQQEQSSRTVFPRSPQTEAEAEEDYIQVILRNQRQNSAEDEQIGLITIPLPRPIHFQTTTTTPSPVSDSATTPSSGLTGIINTLTGRGGNSDNVNSGGLTSLINTLYSIGGSRSSNPSTRSVNPSTRTSSEYAGNTNGLPPVLHHLSPAVQETLWQQANSEPKFNPKGSFSQTHTVNRRMDDGSVEFISKEVMDEEGNDGYGEDTYNFSPIPSPTNNPISSRDFTLESSNYKSYVPGLDSSSSVVKKPGVSISSSSQPMEYSKPSQVINVSPQTMSVLSRVLPAASSHSPSTTVHAPPRPLPQVPPSVTSHHSPASRPAALRTSPFTPFEPIPSRVTHQRYATGTPQDSLRQGTIAHTPQDPLGLPASLVQRLPTNVLDNLREQYVSSHTNRLPDATTTASSSSFKPNVAQDRGFKLGKGKGETSEYLYYELPHYPKAPTTHLYDAYYEPVHEYLPYDDHAYGDDGHHGHGYGSHEYSEPKHPLFDIFLLADVTKVHKIGDSNFSIKAPKIGDAKYFVDTWSQHGQHYKYPKAHHNPYHESYHHLPSYHLKDFKKG</sequence>
<feature type="region of interest" description="Disordered" evidence="1">
    <location>
        <begin position="158"/>
        <end position="179"/>
    </location>
</feature>
<proteinExistence type="predicted"/>
<evidence type="ECO:0000313" key="4">
    <source>
        <dbReference type="Proteomes" id="UP001286313"/>
    </source>
</evidence>
<protein>
    <submittedName>
        <fullName evidence="3">Uncharacterized protein</fullName>
    </submittedName>
</protein>
<feature type="compositionally biased region" description="Low complexity" evidence="1">
    <location>
        <begin position="649"/>
        <end position="666"/>
    </location>
</feature>
<feature type="signal peptide" evidence="2">
    <location>
        <begin position="1"/>
        <end position="23"/>
    </location>
</feature>
<feature type="compositionally biased region" description="Polar residues" evidence="1">
    <location>
        <begin position="587"/>
        <end position="608"/>
    </location>
</feature>
<dbReference type="AlphaFoldDB" id="A0AAE1BQX5"/>
<feature type="compositionally biased region" description="Polar residues" evidence="1">
    <location>
        <begin position="931"/>
        <end position="948"/>
    </location>
</feature>
<feature type="compositionally biased region" description="Low complexity" evidence="1">
    <location>
        <begin position="566"/>
        <end position="575"/>
    </location>
</feature>